<feature type="chain" id="PRO_5002201796" evidence="1">
    <location>
        <begin position="22"/>
        <end position="134"/>
    </location>
</feature>
<name>A0A0C9QX40_9HYME</name>
<feature type="non-terminal residue" evidence="2">
    <location>
        <position position="1"/>
    </location>
</feature>
<organism evidence="2">
    <name type="scientific">Fopius arisanus</name>
    <dbReference type="NCBI Taxonomy" id="64838"/>
    <lineage>
        <taxon>Eukaryota</taxon>
        <taxon>Metazoa</taxon>
        <taxon>Ecdysozoa</taxon>
        <taxon>Arthropoda</taxon>
        <taxon>Hexapoda</taxon>
        <taxon>Insecta</taxon>
        <taxon>Pterygota</taxon>
        <taxon>Neoptera</taxon>
        <taxon>Endopterygota</taxon>
        <taxon>Hymenoptera</taxon>
        <taxon>Apocrita</taxon>
        <taxon>Ichneumonoidea</taxon>
        <taxon>Braconidae</taxon>
        <taxon>Opiinae</taxon>
        <taxon>Fopius</taxon>
    </lineage>
</organism>
<keyword evidence="1" id="KW-0732">Signal</keyword>
<feature type="signal peptide" evidence="1">
    <location>
        <begin position="1"/>
        <end position="21"/>
    </location>
</feature>
<sequence length="134" mass="14735">SILKMQCSWIALSLLVSVGLAIGCYLPTRQDNSANSNHIQVIHLPASEENLEDSDQEVIEIHIPSDDRRRKREVHSPDTGESCKTDADCLEGWYCDELLICHSSDVATSGAENVLQGTSHATQSVIIPNITYKS</sequence>
<evidence type="ECO:0000256" key="1">
    <source>
        <dbReference type="SAM" id="SignalP"/>
    </source>
</evidence>
<dbReference type="EMBL" id="GBYB01008324">
    <property type="protein sequence ID" value="JAG78091.1"/>
    <property type="molecule type" value="Transcribed_RNA"/>
</dbReference>
<accession>A0A0C9QX40</accession>
<proteinExistence type="predicted"/>
<dbReference type="AlphaFoldDB" id="A0A0C9QX40"/>
<evidence type="ECO:0000313" key="2">
    <source>
        <dbReference type="EMBL" id="JAG78091.1"/>
    </source>
</evidence>
<reference evidence="2" key="1">
    <citation type="submission" date="2015-01" db="EMBL/GenBank/DDBJ databases">
        <title>Transcriptome Assembly of Fopius arisanus.</title>
        <authorList>
            <person name="Geib S."/>
        </authorList>
    </citation>
    <scope>NUCLEOTIDE SEQUENCE</scope>
</reference>
<gene>
    <name evidence="2" type="primary">HN</name>
    <name evidence="2" type="ORF">g.5608</name>
</gene>
<protein>
    <submittedName>
        <fullName evidence="2">HN protein</fullName>
    </submittedName>
</protein>